<dbReference type="EMBL" id="CP000471">
    <property type="protein sequence ID" value="ABK45017.1"/>
    <property type="molecule type" value="Genomic_DNA"/>
</dbReference>
<proteinExistence type="predicted"/>
<dbReference type="Proteomes" id="UP000002586">
    <property type="component" value="Chromosome"/>
</dbReference>
<dbReference type="PROSITE" id="PS50206">
    <property type="entry name" value="RHODANESE_3"/>
    <property type="match status" value="1"/>
</dbReference>
<organism evidence="2 3">
    <name type="scientific">Magnetococcus marinus (strain ATCC BAA-1437 / JCM 17883 / MC-1)</name>
    <dbReference type="NCBI Taxonomy" id="156889"/>
    <lineage>
        <taxon>Bacteria</taxon>
        <taxon>Pseudomonadati</taxon>
        <taxon>Pseudomonadota</taxon>
        <taxon>Magnetococcia</taxon>
        <taxon>Magnetococcales</taxon>
        <taxon>Magnetococcaceae</taxon>
        <taxon>Magnetococcus</taxon>
    </lineage>
</organism>
<dbReference type="SMART" id="SM00450">
    <property type="entry name" value="RHOD"/>
    <property type="match status" value="1"/>
</dbReference>
<accession>A0LAM4</accession>
<dbReference type="InterPro" id="IPR050229">
    <property type="entry name" value="GlpE_sulfurtransferase"/>
</dbReference>
<dbReference type="Pfam" id="PF00581">
    <property type="entry name" value="Rhodanese"/>
    <property type="match status" value="1"/>
</dbReference>
<dbReference type="HOGENOM" id="CLU_1844187_0_0_5"/>
<dbReference type="KEGG" id="mgm:Mmc1_2517"/>
<dbReference type="PANTHER" id="PTHR43031">
    <property type="entry name" value="FAD-DEPENDENT OXIDOREDUCTASE"/>
    <property type="match status" value="1"/>
</dbReference>
<evidence type="ECO:0000313" key="2">
    <source>
        <dbReference type="EMBL" id="ABK45017.1"/>
    </source>
</evidence>
<evidence type="ECO:0000259" key="1">
    <source>
        <dbReference type="PROSITE" id="PS50206"/>
    </source>
</evidence>
<reference evidence="2 3" key="2">
    <citation type="journal article" date="2012" name="Int. J. Syst. Evol. Microbiol.">
        <title>Magnetococcus marinus gen. nov., sp. nov., a marine, magnetotactic bacterium that represents a novel lineage (Magnetococcaceae fam. nov.; Magnetococcales ord. nov.) at the base of the Alphaproteobacteria.</title>
        <authorList>
            <person name="Bazylinski D.A."/>
            <person name="Williams T.J."/>
            <person name="Lefevre C.T."/>
            <person name="Berg R.J."/>
            <person name="Zhang C.L."/>
            <person name="Bowser S.S."/>
            <person name="Dean A.J."/>
            <person name="Beveridge T.J."/>
        </authorList>
    </citation>
    <scope>NUCLEOTIDE SEQUENCE [LARGE SCALE GENOMIC DNA]</scope>
    <source>
        <strain evidence="3">ATCC BAA-1437 / JCM 17883 / MC-1</strain>
    </source>
</reference>
<protein>
    <submittedName>
        <fullName evidence="2">Rhodanese domain protein</fullName>
    </submittedName>
</protein>
<evidence type="ECO:0000313" key="3">
    <source>
        <dbReference type="Proteomes" id="UP000002586"/>
    </source>
</evidence>
<dbReference type="SUPFAM" id="SSF52821">
    <property type="entry name" value="Rhodanese/Cell cycle control phosphatase"/>
    <property type="match status" value="1"/>
</dbReference>
<reference evidence="3" key="1">
    <citation type="journal article" date="2009" name="Appl. Environ. Microbiol.">
        <title>Complete genome sequence of the chemolithoautotrophic marine magnetotactic coccus strain MC-1.</title>
        <authorList>
            <person name="Schubbe S."/>
            <person name="Williams T.J."/>
            <person name="Xie G."/>
            <person name="Kiss H.E."/>
            <person name="Brettin T.S."/>
            <person name="Martinez D."/>
            <person name="Ross C.A."/>
            <person name="Schuler D."/>
            <person name="Cox B.L."/>
            <person name="Nealson K.H."/>
            <person name="Bazylinski D.A."/>
        </authorList>
    </citation>
    <scope>NUCLEOTIDE SEQUENCE [LARGE SCALE GENOMIC DNA]</scope>
    <source>
        <strain evidence="3">ATCC BAA-1437 / JCM 17883 / MC-1</strain>
    </source>
</reference>
<dbReference type="AlphaFoldDB" id="A0LAM4"/>
<dbReference type="InterPro" id="IPR036873">
    <property type="entry name" value="Rhodanese-like_dom_sf"/>
</dbReference>
<dbReference type="Gene3D" id="3.40.250.10">
    <property type="entry name" value="Rhodanese-like domain"/>
    <property type="match status" value="1"/>
</dbReference>
<name>A0LAM4_MAGMM</name>
<sequence>MMVGVMAWAGSLQAQELDSEQMAALQVMSSYMDESTHTQGMVTPQQVQASYLGVAQILDTREEAQYEEGHLPGAVPMEWRQVLERRQEIATDKPVLLYCGTGALSAQAGFALRALGYSNVVIMRGGYHDWQKLMAGQ</sequence>
<dbReference type="CDD" id="cd00158">
    <property type="entry name" value="RHOD"/>
    <property type="match status" value="1"/>
</dbReference>
<gene>
    <name evidence="2" type="ordered locus">Mmc1_2517</name>
</gene>
<dbReference type="STRING" id="156889.Mmc1_2517"/>
<feature type="domain" description="Rhodanese" evidence="1">
    <location>
        <begin position="55"/>
        <end position="135"/>
    </location>
</feature>
<keyword evidence="3" id="KW-1185">Reference proteome</keyword>
<dbReference type="eggNOG" id="COG0607">
    <property type="taxonomic scope" value="Bacteria"/>
</dbReference>
<dbReference type="PANTHER" id="PTHR43031:SF1">
    <property type="entry name" value="PYRIDINE NUCLEOTIDE-DISULPHIDE OXIDOREDUCTASE"/>
    <property type="match status" value="1"/>
</dbReference>
<dbReference type="InterPro" id="IPR001763">
    <property type="entry name" value="Rhodanese-like_dom"/>
</dbReference>